<dbReference type="PROSITE" id="PS50005">
    <property type="entry name" value="TPR"/>
    <property type="match status" value="1"/>
</dbReference>
<dbReference type="Proteomes" id="UP000324065">
    <property type="component" value="Unassembled WGS sequence"/>
</dbReference>
<gene>
    <name evidence="5" type="ORF">F1188_14895</name>
</gene>
<sequence length="756" mass="79918">MTDSERPEAMDRTSPRPSPPPRPPDETPLARALRLFRAGEDTAVQALAVTIGADHIAPDADTLHLMRLIGLAALRSGNGDEALRWLSHAQEATPTPDIALRVALGGACLATGALEEAEVRFRAVLADAPSAVGAAIGLARALEEQGDRAGALAGWRRAMAALIARTSPDADVWMLALPPHLTGQPLRDLMQAAHKAGDAPMMAHLRHRLQALHPGDDDSAVEGRDVPFGGGPAPFDEIMADLVPTLTPPDAALGTDMGSAVALLEARARHRPEDPAVLHQRALALWDAGDGVAALALIEAAQDTPALRHHAPLLRLWASLLRAAGRLDAAVEITEQAITADPGSAEAWRTLAQIHEQAGRLDDALMASHGAVLRAPGFVWGHGLVGRLLERRNQVDPAIERYRRAVAAEPENIDAHLSLALALLRRGDWAEGWDAYEWRRPRTDRPADTFEAPPWTGGTTASHPLLIWNERQGVAEALMFLRLAPAAGRQSGGRLVLEVDRRIVPLVARGLPEATVVATADPPAPDTRAPDLGAQVPFGSLARLVGPDPAASITPAPTIAADPERAAALRSRYIATATATADDDTKSTAPDLLVGLSWTPLDATRYPDRVVPWDALAPLFAVPGVRFVSIQPSAGGPDPLEDNAPALPGPLLRDATIEADPDDLDGRAAQIAALDAVVTIDGLAAHLTGALAVPGLVLLPYAADWRWGLSGTRSVWYPALRLARQTTPGDWTGPVARAATALGHYRDAARAAREPA</sequence>
<accession>A0A5M6I9R2</accession>
<dbReference type="Pfam" id="PF13432">
    <property type="entry name" value="TPR_16"/>
    <property type="match status" value="1"/>
</dbReference>
<keyword evidence="2 3" id="KW-0802">TPR repeat</keyword>
<dbReference type="InterPro" id="IPR019734">
    <property type="entry name" value="TPR_rpt"/>
</dbReference>
<feature type="repeat" description="TPR" evidence="3">
    <location>
        <begin position="379"/>
        <end position="412"/>
    </location>
</feature>
<feature type="compositionally biased region" description="Basic and acidic residues" evidence="4">
    <location>
        <begin position="1"/>
        <end position="14"/>
    </location>
</feature>
<dbReference type="EMBL" id="VWPJ01000015">
    <property type="protein sequence ID" value="KAA5604697.1"/>
    <property type="molecule type" value="Genomic_DNA"/>
</dbReference>
<dbReference type="PANTHER" id="PTHR45586">
    <property type="entry name" value="TPR REPEAT-CONTAINING PROTEIN PA4667"/>
    <property type="match status" value="1"/>
</dbReference>
<evidence type="ECO:0000313" key="6">
    <source>
        <dbReference type="Proteomes" id="UP000324065"/>
    </source>
</evidence>
<dbReference type="SUPFAM" id="SSF48452">
    <property type="entry name" value="TPR-like"/>
    <property type="match status" value="2"/>
</dbReference>
<comment type="caution">
    <text evidence="5">The sequence shown here is derived from an EMBL/GenBank/DDBJ whole genome shotgun (WGS) entry which is preliminary data.</text>
</comment>
<evidence type="ECO:0000256" key="1">
    <source>
        <dbReference type="ARBA" id="ARBA00022737"/>
    </source>
</evidence>
<evidence type="ECO:0000313" key="5">
    <source>
        <dbReference type="EMBL" id="KAA5604697.1"/>
    </source>
</evidence>
<keyword evidence="6" id="KW-1185">Reference proteome</keyword>
<proteinExistence type="predicted"/>
<name>A0A5M6I9R2_9PROT</name>
<dbReference type="InterPro" id="IPR051012">
    <property type="entry name" value="CellSynth/LPSAsmb/PSIAsmb"/>
</dbReference>
<dbReference type="SMART" id="SM00028">
    <property type="entry name" value="TPR"/>
    <property type="match status" value="4"/>
</dbReference>
<evidence type="ECO:0000256" key="3">
    <source>
        <dbReference type="PROSITE-ProRule" id="PRU00339"/>
    </source>
</evidence>
<dbReference type="AlphaFoldDB" id="A0A5M6I9R2"/>
<dbReference type="PANTHER" id="PTHR45586:SF1">
    <property type="entry name" value="LIPOPOLYSACCHARIDE ASSEMBLY PROTEIN B"/>
    <property type="match status" value="1"/>
</dbReference>
<feature type="region of interest" description="Disordered" evidence="4">
    <location>
        <begin position="1"/>
        <end position="27"/>
    </location>
</feature>
<evidence type="ECO:0000256" key="4">
    <source>
        <dbReference type="SAM" id="MobiDB-lite"/>
    </source>
</evidence>
<dbReference type="RefSeq" id="WP_150063236.1">
    <property type="nucleotide sequence ID" value="NZ_JACHII010000011.1"/>
</dbReference>
<reference evidence="5 6" key="1">
    <citation type="submission" date="2019-09" db="EMBL/GenBank/DDBJ databases">
        <title>Genome sequence of Roseospira marina, one of the more divergent members of the non-sulfur purple photosynthetic bacterial family, the Rhodospirillaceae.</title>
        <authorList>
            <person name="Meyer T."/>
            <person name="Kyndt J."/>
        </authorList>
    </citation>
    <scope>NUCLEOTIDE SEQUENCE [LARGE SCALE GENOMIC DNA]</scope>
    <source>
        <strain evidence="5 6">DSM 15113</strain>
    </source>
</reference>
<protein>
    <submittedName>
        <fullName evidence="5">Tetratricopeptide repeat protein</fullName>
    </submittedName>
</protein>
<dbReference type="Pfam" id="PF14559">
    <property type="entry name" value="TPR_19"/>
    <property type="match status" value="1"/>
</dbReference>
<dbReference type="SUPFAM" id="SSF53756">
    <property type="entry name" value="UDP-Glycosyltransferase/glycogen phosphorylase"/>
    <property type="match status" value="1"/>
</dbReference>
<dbReference type="Gene3D" id="3.40.50.2000">
    <property type="entry name" value="Glycogen Phosphorylase B"/>
    <property type="match status" value="1"/>
</dbReference>
<dbReference type="Gene3D" id="1.25.40.10">
    <property type="entry name" value="Tetratricopeptide repeat domain"/>
    <property type="match status" value="2"/>
</dbReference>
<dbReference type="InterPro" id="IPR011990">
    <property type="entry name" value="TPR-like_helical_dom_sf"/>
</dbReference>
<keyword evidence="1" id="KW-0677">Repeat</keyword>
<evidence type="ECO:0000256" key="2">
    <source>
        <dbReference type="ARBA" id="ARBA00022803"/>
    </source>
</evidence>
<dbReference type="OrthoDB" id="6193797at2"/>
<organism evidence="5 6">
    <name type="scientific">Roseospira marina</name>
    <dbReference type="NCBI Taxonomy" id="140057"/>
    <lineage>
        <taxon>Bacteria</taxon>
        <taxon>Pseudomonadati</taxon>
        <taxon>Pseudomonadota</taxon>
        <taxon>Alphaproteobacteria</taxon>
        <taxon>Rhodospirillales</taxon>
        <taxon>Rhodospirillaceae</taxon>
        <taxon>Roseospira</taxon>
    </lineage>
</organism>